<proteinExistence type="predicted"/>
<gene>
    <name evidence="1" type="ORF">Sradi_4027500</name>
</gene>
<organism evidence="1">
    <name type="scientific">Sesamum radiatum</name>
    <name type="common">Black benniseed</name>
    <dbReference type="NCBI Taxonomy" id="300843"/>
    <lineage>
        <taxon>Eukaryota</taxon>
        <taxon>Viridiplantae</taxon>
        <taxon>Streptophyta</taxon>
        <taxon>Embryophyta</taxon>
        <taxon>Tracheophyta</taxon>
        <taxon>Spermatophyta</taxon>
        <taxon>Magnoliopsida</taxon>
        <taxon>eudicotyledons</taxon>
        <taxon>Gunneridae</taxon>
        <taxon>Pentapetalae</taxon>
        <taxon>asterids</taxon>
        <taxon>lamiids</taxon>
        <taxon>Lamiales</taxon>
        <taxon>Pedaliaceae</taxon>
        <taxon>Sesamum</taxon>
    </lineage>
</organism>
<evidence type="ECO:0000313" key="1">
    <source>
        <dbReference type="EMBL" id="KAL0355806.1"/>
    </source>
</evidence>
<reference evidence="1" key="2">
    <citation type="journal article" date="2024" name="Plant">
        <title>Genomic evolution and insights into agronomic trait innovations of Sesamum species.</title>
        <authorList>
            <person name="Miao H."/>
            <person name="Wang L."/>
            <person name="Qu L."/>
            <person name="Liu H."/>
            <person name="Sun Y."/>
            <person name="Le M."/>
            <person name="Wang Q."/>
            <person name="Wei S."/>
            <person name="Zheng Y."/>
            <person name="Lin W."/>
            <person name="Duan Y."/>
            <person name="Cao H."/>
            <person name="Xiong S."/>
            <person name="Wang X."/>
            <person name="Wei L."/>
            <person name="Li C."/>
            <person name="Ma Q."/>
            <person name="Ju M."/>
            <person name="Zhao R."/>
            <person name="Li G."/>
            <person name="Mu C."/>
            <person name="Tian Q."/>
            <person name="Mei H."/>
            <person name="Zhang T."/>
            <person name="Gao T."/>
            <person name="Zhang H."/>
        </authorList>
    </citation>
    <scope>NUCLEOTIDE SEQUENCE</scope>
    <source>
        <strain evidence="1">G02</strain>
    </source>
</reference>
<protein>
    <submittedName>
        <fullName evidence="1">Uncharacterized protein</fullName>
    </submittedName>
</protein>
<dbReference type="AlphaFoldDB" id="A0AAW2PN33"/>
<reference evidence="1" key="1">
    <citation type="submission" date="2020-06" db="EMBL/GenBank/DDBJ databases">
        <authorList>
            <person name="Li T."/>
            <person name="Hu X."/>
            <person name="Zhang T."/>
            <person name="Song X."/>
            <person name="Zhang H."/>
            <person name="Dai N."/>
            <person name="Sheng W."/>
            <person name="Hou X."/>
            <person name="Wei L."/>
        </authorList>
    </citation>
    <scope>NUCLEOTIDE SEQUENCE</scope>
    <source>
        <strain evidence="1">G02</strain>
        <tissue evidence="1">Leaf</tissue>
    </source>
</reference>
<accession>A0AAW2PN33</accession>
<name>A0AAW2PN33_SESRA</name>
<sequence length="114" mass="12294">MKAIHYSFFGPLDCPSPSAERPLSLCICPPKLKSQKSEIGFLAKDSKRGPLRSSCVMALIKTSRCVAGTSIMTLLKRFMYALNVHFSSCFTLKTLGGWEGNTTTWGGRGTGGAS</sequence>
<comment type="caution">
    <text evidence="1">The sequence shown here is derived from an EMBL/GenBank/DDBJ whole genome shotgun (WGS) entry which is preliminary data.</text>
</comment>
<dbReference type="EMBL" id="JACGWJ010000017">
    <property type="protein sequence ID" value="KAL0355806.1"/>
    <property type="molecule type" value="Genomic_DNA"/>
</dbReference>